<dbReference type="RefSeq" id="WP_239675776.1">
    <property type="nucleotide sequence ID" value="NZ_CP070499.1"/>
</dbReference>
<gene>
    <name evidence="1" type="ORF">JQS43_19165</name>
</gene>
<name>A0A895Y7I3_9ACTN</name>
<protein>
    <submittedName>
        <fullName evidence="1">Uncharacterized protein</fullName>
    </submittedName>
</protein>
<evidence type="ECO:0000313" key="2">
    <source>
        <dbReference type="Proteomes" id="UP000662857"/>
    </source>
</evidence>
<organism evidence="1 2">
    <name type="scientific">Natronosporangium hydrolyticum</name>
    <dbReference type="NCBI Taxonomy" id="2811111"/>
    <lineage>
        <taxon>Bacteria</taxon>
        <taxon>Bacillati</taxon>
        <taxon>Actinomycetota</taxon>
        <taxon>Actinomycetes</taxon>
        <taxon>Micromonosporales</taxon>
        <taxon>Micromonosporaceae</taxon>
        <taxon>Natronosporangium</taxon>
    </lineage>
</organism>
<accession>A0A895Y7I3</accession>
<dbReference type="AlphaFoldDB" id="A0A895Y7I3"/>
<dbReference type="EMBL" id="CP070499">
    <property type="protein sequence ID" value="QSB13677.1"/>
    <property type="molecule type" value="Genomic_DNA"/>
</dbReference>
<dbReference type="KEGG" id="nhy:JQS43_19165"/>
<evidence type="ECO:0000313" key="1">
    <source>
        <dbReference type="EMBL" id="QSB13677.1"/>
    </source>
</evidence>
<sequence>MIIVQPRSPFERHPALPALLEGEAGGLVRLAEEATDHETLTDRAFDPAVAAWDGLAAEELQAAPEDLRAAARDVASKVAWAAVPLLTWAEHVREFNRQVDQLLEQLGQVPVDLERRLHAKYADFDEQPDMLRELLRKSERDLMIHELEEEWHRVFTVHVDEGARDVAGMLRTAQPGRISNWRGSWVRSRRVP</sequence>
<keyword evidence="2" id="KW-1185">Reference proteome</keyword>
<proteinExistence type="predicted"/>
<dbReference type="Proteomes" id="UP000662857">
    <property type="component" value="Chromosome"/>
</dbReference>
<reference evidence="1" key="1">
    <citation type="submission" date="2021-02" db="EMBL/GenBank/DDBJ databases">
        <title>Natrosporangium hydrolyticum gen. nov., sp. nov, a haloalkaliphilic actinobacterium from a soda solonchak soil.</title>
        <authorList>
            <person name="Sorokin D.Y."/>
            <person name="Khijniak T.V."/>
            <person name="Zakharycheva A.P."/>
            <person name="Boueva O.V."/>
            <person name="Ariskina E.V."/>
            <person name="Hahnke R.L."/>
            <person name="Bunk B."/>
            <person name="Sproer C."/>
            <person name="Schumann P."/>
            <person name="Evtushenko L.I."/>
            <person name="Kublanov I.V."/>
        </authorList>
    </citation>
    <scope>NUCLEOTIDE SEQUENCE</scope>
    <source>
        <strain evidence="1">DSM 106523</strain>
    </source>
</reference>